<evidence type="ECO:0000313" key="1">
    <source>
        <dbReference type="EMBL" id="KAJ9653956.1"/>
    </source>
</evidence>
<keyword evidence="2" id="KW-1185">Reference proteome</keyword>
<sequence length="305" mass="35139">MEEPNSEYDEIPFGLKWRMHFGKPEQDPHTGMDILRLSNNRLVQTHCESTEYQALKLIDRHTSIPAYKVIGVYNRPEGKVVEYEGIPGKTLESCWAELNEEKKRRIISDLGRFVEQLRKMTPPPRGVVGDSTLGAALDTRFGPGKVGPFYSIDAFHDFMRRGHSPKEFRGDCVAKVHEERHKGSKPYVLKFTHANLVPSNILIDEAGRVCALIGWESSGWFPEYWEYVQMCSSMQSLHMEEWLNMMKAVVPRYDDELRCDQAIRVRFRSEDYERPRSVRPPSPTASMIALEQQDIDDKNTENTSG</sequence>
<organism evidence="1 2">
    <name type="scientific">Neophaeococcomyces mojaviensis</name>
    <dbReference type="NCBI Taxonomy" id="3383035"/>
    <lineage>
        <taxon>Eukaryota</taxon>
        <taxon>Fungi</taxon>
        <taxon>Dikarya</taxon>
        <taxon>Ascomycota</taxon>
        <taxon>Pezizomycotina</taxon>
        <taxon>Eurotiomycetes</taxon>
        <taxon>Chaetothyriomycetidae</taxon>
        <taxon>Chaetothyriales</taxon>
        <taxon>Chaetothyriales incertae sedis</taxon>
        <taxon>Neophaeococcomyces</taxon>
    </lineage>
</organism>
<dbReference type="EMBL" id="JAPDRQ010000136">
    <property type="protein sequence ID" value="KAJ9653956.1"/>
    <property type="molecule type" value="Genomic_DNA"/>
</dbReference>
<reference evidence="1" key="1">
    <citation type="submission" date="2022-10" db="EMBL/GenBank/DDBJ databases">
        <title>Culturing micro-colonial fungi from biological soil crusts in the Mojave desert and describing Neophaeococcomyces mojavensis, and introducing the new genera and species Taxawa tesnikishii.</title>
        <authorList>
            <person name="Kurbessoian T."/>
            <person name="Stajich J.E."/>
        </authorList>
    </citation>
    <scope>NUCLEOTIDE SEQUENCE</scope>
    <source>
        <strain evidence="1">JES_112</strain>
    </source>
</reference>
<name>A0ACC3A1X4_9EURO</name>
<gene>
    <name evidence="1" type="ORF">H2198_006944</name>
</gene>
<protein>
    <submittedName>
        <fullName evidence="1">Uncharacterized protein</fullName>
    </submittedName>
</protein>
<comment type="caution">
    <text evidence="1">The sequence shown here is derived from an EMBL/GenBank/DDBJ whole genome shotgun (WGS) entry which is preliminary data.</text>
</comment>
<dbReference type="Proteomes" id="UP001172386">
    <property type="component" value="Unassembled WGS sequence"/>
</dbReference>
<proteinExistence type="predicted"/>
<evidence type="ECO:0000313" key="2">
    <source>
        <dbReference type="Proteomes" id="UP001172386"/>
    </source>
</evidence>
<accession>A0ACC3A1X4</accession>